<gene>
    <name evidence="2" type="ORF">QC823_05870</name>
</gene>
<dbReference type="EMBL" id="JARWAN010000006">
    <property type="protein sequence ID" value="MDR5898514.1"/>
    <property type="molecule type" value="Genomic_DNA"/>
</dbReference>
<evidence type="ECO:0000259" key="1">
    <source>
        <dbReference type="Pfam" id="PF21217"/>
    </source>
</evidence>
<keyword evidence="3" id="KW-1185">Reference proteome</keyword>
<dbReference type="Gene3D" id="6.20.450.20">
    <property type="match status" value="1"/>
</dbReference>
<proteinExistence type="predicted"/>
<reference evidence="2 3" key="1">
    <citation type="submission" date="2023-04" db="EMBL/GenBank/DDBJ databases">
        <title>A long-awaited taxogenomic arrangement of the family Halomonadaceae.</title>
        <authorList>
            <person name="De La Haba R."/>
            <person name="Chuvochina M."/>
            <person name="Wittouck S."/>
            <person name="Arahal D.R."/>
            <person name="Sanchez-Porro C."/>
            <person name="Hugenholtz P."/>
            <person name="Ventosa A."/>
        </authorList>
    </citation>
    <scope>NUCLEOTIDE SEQUENCE [LARGE SCALE GENOMIC DNA]</scope>
    <source>
        <strain evidence="2 3">DSM 21020</strain>
    </source>
</reference>
<evidence type="ECO:0000313" key="3">
    <source>
        <dbReference type="Proteomes" id="UP001254564"/>
    </source>
</evidence>
<feature type="domain" description="Stability determinant" evidence="1">
    <location>
        <begin position="9"/>
        <end position="40"/>
    </location>
</feature>
<comment type="caution">
    <text evidence="2">The sequence shown here is derived from an EMBL/GenBank/DDBJ whole genome shotgun (WGS) entry which is preliminary data.</text>
</comment>
<dbReference type="Pfam" id="PF21217">
    <property type="entry name" value="PaaA2"/>
    <property type="match status" value="1"/>
</dbReference>
<dbReference type="Proteomes" id="UP001254564">
    <property type="component" value="Unassembled WGS sequence"/>
</dbReference>
<dbReference type="RefSeq" id="WP_309655421.1">
    <property type="nucleotide sequence ID" value="NZ_JARWAN010000006.1"/>
</dbReference>
<accession>A0ABU1H2I5</accession>
<organism evidence="2 3">
    <name type="scientific">Vreelandella vilamensis</name>
    <dbReference type="NCBI Taxonomy" id="531309"/>
    <lineage>
        <taxon>Bacteria</taxon>
        <taxon>Pseudomonadati</taxon>
        <taxon>Pseudomonadota</taxon>
        <taxon>Gammaproteobacteria</taxon>
        <taxon>Oceanospirillales</taxon>
        <taxon>Halomonadaceae</taxon>
        <taxon>Vreelandella</taxon>
    </lineage>
</organism>
<name>A0ABU1H2I5_9GAMM</name>
<sequence length="56" mass="6537">MSEFETQWQAGRYDRWFRDRVQASLADPHPGISHDDVMTEMDALINDIEAQNWKGA</sequence>
<evidence type="ECO:0000313" key="2">
    <source>
        <dbReference type="EMBL" id="MDR5898514.1"/>
    </source>
</evidence>
<dbReference type="InterPro" id="IPR048851">
    <property type="entry name" value="PaaA2_dom"/>
</dbReference>
<protein>
    <submittedName>
        <fullName evidence="2">Stability determinant</fullName>
    </submittedName>
</protein>